<accession>H0FUG1</accession>
<dbReference type="Proteomes" id="UP000004038">
    <property type="component" value="Unassembled WGS sequence"/>
</dbReference>
<protein>
    <submittedName>
        <fullName evidence="1">Uncharacterized protein</fullName>
    </submittedName>
</protein>
<dbReference type="EMBL" id="AGVV01000005">
    <property type="protein sequence ID" value="EHK79146.1"/>
    <property type="molecule type" value="Genomic_DNA"/>
</dbReference>
<sequence>MFPQPIPSATALLHAKIRKPTRAVHEKIPACGPLHAPERV</sequence>
<organism evidence="1 2">
    <name type="scientific">Sinorhizobium meliloti CCNWSX0020</name>
    <dbReference type="NCBI Taxonomy" id="1107881"/>
    <lineage>
        <taxon>Bacteria</taxon>
        <taxon>Pseudomonadati</taxon>
        <taxon>Pseudomonadota</taxon>
        <taxon>Alphaproteobacteria</taxon>
        <taxon>Hyphomicrobiales</taxon>
        <taxon>Rhizobiaceae</taxon>
        <taxon>Sinorhizobium/Ensifer group</taxon>
        <taxon>Sinorhizobium</taxon>
    </lineage>
</organism>
<dbReference type="AlphaFoldDB" id="H0FUG1"/>
<evidence type="ECO:0000313" key="1">
    <source>
        <dbReference type="EMBL" id="EHK79146.1"/>
    </source>
</evidence>
<reference evidence="1 2" key="1">
    <citation type="journal article" date="2012" name="J. Bacteriol.">
        <title>Draft Genome Sequence of Sinorhizobium meliloti CCNWSX0020, a Nitrogen-Fixing Symbiont with Copper Tolerance Capability Isolated from Lead-Zinc Mine Tailings.</title>
        <authorList>
            <person name="Li Z."/>
            <person name="Ma Z."/>
            <person name="Hao X."/>
            <person name="Wei G."/>
        </authorList>
    </citation>
    <scope>NUCLEOTIDE SEQUENCE [LARGE SCALE GENOMIC DNA]</scope>
    <source>
        <strain evidence="1 2">CCNWSX0020</strain>
    </source>
</reference>
<name>H0FUG1_RHIML</name>
<gene>
    <name evidence="1" type="ORF">SM0020_04015</name>
</gene>
<proteinExistence type="predicted"/>
<evidence type="ECO:0000313" key="2">
    <source>
        <dbReference type="Proteomes" id="UP000004038"/>
    </source>
</evidence>
<feature type="non-terminal residue" evidence="1">
    <location>
        <position position="40"/>
    </location>
</feature>